<name>A0A1H7ELI5_9BURK</name>
<feature type="compositionally biased region" description="Basic residues" evidence="1">
    <location>
        <begin position="1"/>
        <end position="10"/>
    </location>
</feature>
<feature type="region of interest" description="Disordered" evidence="1">
    <location>
        <begin position="1"/>
        <end position="22"/>
    </location>
</feature>
<keyword evidence="3" id="KW-1185">Reference proteome</keyword>
<organism evidence="2 3">
    <name type="scientific">Paraburkholderia diazotrophica</name>
    <dbReference type="NCBI Taxonomy" id="667676"/>
    <lineage>
        <taxon>Bacteria</taxon>
        <taxon>Pseudomonadati</taxon>
        <taxon>Pseudomonadota</taxon>
        <taxon>Betaproteobacteria</taxon>
        <taxon>Burkholderiales</taxon>
        <taxon>Burkholderiaceae</taxon>
        <taxon>Paraburkholderia</taxon>
    </lineage>
</organism>
<accession>A0A1H7ELI5</accession>
<dbReference type="EMBL" id="FNYE01000052">
    <property type="protein sequence ID" value="SEK11565.1"/>
    <property type="molecule type" value="Genomic_DNA"/>
</dbReference>
<gene>
    <name evidence="2" type="ORF">SAMN05192539_105243</name>
</gene>
<dbReference type="Proteomes" id="UP000198866">
    <property type="component" value="Unassembled WGS sequence"/>
</dbReference>
<sequence length="41" mass="4547">EKMAKRRAKHLGSFEQGKPDCGVKSNIKSLPAVMVGRRHAK</sequence>
<dbReference type="STRING" id="667676.SAMN05192539_105243"/>
<feature type="non-terminal residue" evidence="2">
    <location>
        <position position="1"/>
    </location>
</feature>
<evidence type="ECO:0000313" key="2">
    <source>
        <dbReference type="EMBL" id="SEK11565.1"/>
    </source>
</evidence>
<reference evidence="3" key="1">
    <citation type="submission" date="2016-10" db="EMBL/GenBank/DDBJ databases">
        <authorList>
            <person name="Varghese N."/>
            <person name="Submissions S."/>
        </authorList>
    </citation>
    <scope>NUCLEOTIDE SEQUENCE [LARGE SCALE GENOMIC DNA]</scope>
    <source>
        <strain evidence="3">LMG 26031</strain>
    </source>
</reference>
<proteinExistence type="predicted"/>
<evidence type="ECO:0000256" key="1">
    <source>
        <dbReference type="SAM" id="MobiDB-lite"/>
    </source>
</evidence>
<protein>
    <submittedName>
        <fullName evidence="2">Nitrogenase molybdenum-iron protein alpha chain</fullName>
    </submittedName>
</protein>
<evidence type="ECO:0000313" key="3">
    <source>
        <dbReference type="Proteomes" id="UP000198866"/>
    </source>
</evidence>
<dbReference type="AlphaFoldDB" id="A0A1H7ELI5"/>
<dbReference type="Gene3D" id="3.40.50.1980">
    <property type="entry name" value="Nitrogenase molybdenum iron protein domain"/>
    <property type="match status" value="1"/>
</dbReference>